<dbReference type="PANTHER" id="PTHR18901:SF38">
    <property type="entry name" value="PSEUDOURIDINE-5'-PHOSPHATASE"/>
    <property type="match status" value="1"/>
</dbReference>
<dbReference type="EMBL" id="AZHO01000030">
    <property type="protein sequence ID" value="KMT58366.1"/>
    <property type="molecule type" value="Genomic_DNA"/>
</dbReference>
<dbReference type="PATRIC" id="fig|1430899.3.peg.2242"/>
<keyword evidence="2" id="KW-1185">Reference proteome</keyword>
<accession>A0A0J8J204</accession>
<comment type="caution">
    <text evidence="1">The sequence shown here is derived from an EMBL/GenBank/DDBJ whole genome shotgun (WGS) entry which is preliminary data.</text>
</comment>
<dbReference type="Gene3D" id="3.40.50.1000">
    <property type="entry name" value="HAD superfamily/HAD-like"/>
    <property type="match status" value="1"/>
</dbReference>
<sequence>MKAIVFDFDGTMIDTENLWHEETMRYVKDKYGLTIPTHIYQAIIGTSEEPLHEYLLEQTAGKFDVEQFTTHIAEQLHGGIDHLELREGFLHIFNYCLQNDFKIGLATSSGRDWVVPVLEKFDLLEHFSTIQTADDVVNIKPHPELYLKAVEELGVGVENTYAIEDSLNGATSAKQAGVEVIVVPNETTCAIKFPEDMKIYTSFEDIPLSEVFS</sequence>
<gene>
    <name evidence="1" type="ORF">X560_2192</name>
</gene>
<dbReference type="SUPFAM" id="SSF56784">
    <property type="entry name" value="HAD-like"/>
    <property type="match status" value="1"/>
</dbReference>
<dbReference type="PANTHER" id="PTHR18901">
    <property type="entry name" value="2-DEOXYGLUCOSE-6-PHOSPHATE PHOSPHATASE 2"/>
    <property type="match status" value="1"/>
</dbReference>
<protein>
    <submittedName>
        <fullName evidence="1">Haloacid dehalogenase-like family hydrolase</fullName>
    </submittedName>
</protein>
<dbReference type="Pfam" id="PF13419">
    <property type="entry name" value="HAD_2"/>
    <property type="match status" value="1"/>
</dbReference>
<dbReference type="RefSeq" id="WP_007476530.1">
    <property type="nucleotide sequence ID" value="NZ_KQ130619.1"/>
</dbReference>
<dbReference type="InterPro" id="IPR036412">
    <property type="entry name" value="HAD-like_sf"/>
</dbReference>
<dbReference type="Gene3D" id="1.10.150.240">
    <property type="entry name" value="Putative phosphatase, domain 2"/>
    <property type="match status" value="1"/>
</dbReference>
<dbReference type="OrthoDB" id="9797743at2"/>
<dbReference type="NCBIfam" id="TIGR01509">
    <property type="entry name" value="HAD-SF-IA-v3"/>
    <property type="match status" value="1"/>
</dbReference>
<dbReference type="SFLD" id="SFLDS00003">
    <property type="entry name" value="Haloacid_Dehalogenase"/>
    <property type="match status" value="1"/>
</dbReference>
<organism evidence="1 2">
    <name type="scientific">Listeria fleischmannii 1991</name>
    <dbReference type="NCBI Taxonomy" id="1430899"/>
    <lineage>
        <taxon>Bacteria</taxon>
        <taxon>Bacillati</taxon>
        <taxon>Bacillota</taxon>
        <taxon>Bacilli</taxon>
        <taxon>Bacillales</taxon>
        <taxon>Listeriaceae</taxon>
        <taxon>Listeria</taxon>
    </lineage>
</organism>
<dbReference type="AlphaFoldDB" id="A0A0J8J204"/>
<name>A0A0J8J204_9LIST</name>
<dbReference type="PRINTS" id="PR00413">
    <property type="entry name" value="HADHALOGNASE"/>
</dbReference>
<dbReference type="InterPro" id="IPR041492">
    <property type="entry name" value="HAD_2"/>
</dbReference>
<dbReference type="InterPro" id="IPR023198">
    <property type="entry name" value="PGP-like_dom2"/>
</dbReference>
<proteinExistence type="predicted"/>
<reference evidence="1 2" key="1">
    <citation type="journal article" date="2015" name="Genome Biol. Evol.">
        <title>Comparative Genomics of Listeria Sensu Lato: Genus-Wide Differences in Evolutionary Dynamics and the Progressive Gain of Complex, Potentially Pathogenicity-Related Traits through Lateral Gene Transfer.</title>
        <authorList>
            <person name="Chiara M."/>
            <person name="Caruso M."/>
            <person name="D'Erchia A.M."/>
            <person name="Manzari C."/>
            <person name="Fraccalvieri R."/>
            <person name="Goffredo E."/>
            <person name="Latorre L."/>
            <person name="Miccolupo A."/>
            <person name="Padalino I."/>
            <person name="Santagada G."/>
            <person name="Chiocco D."/>
            <person name="Pesole G."/>
            <person name="Horner D.S."/>
            <person name="Parisi A."/>
        </authorList>
    </citation>
    <scope>NUCLEOTIDE SEQUENCE [LARGE SCALE GENOMIC DNA]</scope>
    <source>
        <strain evidence="1 2">1991</strain>
    </source>
</reference>
<dbReference type="SFLD" id="SFLDG01129">
    <property type="entry name" value="C1.5:_HAD__Beta-PGM__Phosphata"/>
    <property type="match status" value="1"/>
</dbReference>
<dbReference type="GO" id="GO:0016787">
    <property type="term" value="F:hydrolase activity"/>
    <property type="evidence" value="ECO:0007669"/>
    <property type="project" value="UniProtKB-KW"/>
</dbReference>
<dbReference type="Proteomes" id="UP000052258">
    <property type="component" value="Unassembled WGS sequence"/>
</dbReference>
<keyword evidence="1" id="KW-0378">Hydrolase</keyword>
<evidence type="ECO:0000313" key="2">
    <source>
        <dbReference type="Proteomes" id="UP000052258"/>
    </source>
</evidence>
<evidence type="ECO:0000313" key="1">
    <source>
        <dbReference type="EMBL" id="KMT58366.1"/>
    </source>
</evidence>
<dbReference type="InterPro" id="IPR006439">
    <property type="entry name" value="HAD-SF_hydro_IA"/>
</dbReference>
<dbReference type="InterPro" id="IPR023214">
    <property type="entry name" value="HAD_sf"/>
</dbReference>